<gene>
    <name evidence="2" type="primary">FAXDC2_19</name>
    <name evidence="2" type="ORF">NPIL_33892</name>
</gene>
<keyword evidence="1" id="KW-0472">Membrane</keyword>
<evidence type="ECO:0000313" key="3">
    <source>
        <dbReference type="Proteomes" id="UP000887013"/>
    </source>
</evidence>
<dbReference type="GO" id="GO:0003676">
    <property type="term" value="F:nucleic acid binding"/>
    <property type="evidence" value="ECO:0007669"/>
    <property type="project" value="InterPro"/>
</dbReference>
<dbReference type="InterPro" id="IPR036397">
    <property type="entry name" value="RNaseH_sf"/>
</dbReference>
<dbReference type="InterPro" id="IPR050307">
    <property type="entry name" value="Sterol_Desaturase_Related"/>
</dbReference>
<dbReference type="PANTHER" id="PTHR11863">
    <property type="entry name" value="STEROL DESATURASE"/>
    <property type="match status" value="1"/>
</dbReference>
<keyword evidence="1" id="KW-0812">Transmembrane</keyword>
<dbReference type="Proteomes" id="UP000887013">
    <property type="component" value="Unassembled WGS sequence"/>
</dbReference>
<evidence type="ECO:0000313" key="2">
    <source>
        <dbReference type="EMBL" id="GFT09680.1"/>
    </source>
</evidence>
<comment type="caution">
    <text evidence="2">The sequence shown here is derived from an EMBL/GenBank/DDBJ whole genome shotgun (WGS) entry which is preliminary data.</text>
</comment>
<evidence type="ECO:0000256" key="1">
    <source>
        <dbReference type="SAM" id="Phobius"/>
    </source>
</evidence>
<sequence>MNYTTFNLQYYWETSGNVLQKQWNVVHELFGSDFTLTVWGSFIVTTLVYWIFGLFYTLIDLTGKPKCLFKYKIQDTASNPVSFSQVFEVTKQVIFNQVIFIPCRVVFYYFMVWRGYDSGKTLPSFQRVTFEIIFHAIMNETLFYYTHRFDQNYGLVGFLDWLHGTDLSYRKKALEHSMIPSSEDIFEDDFIFKQYSTSSNTSKVTSSLLNNNEITILPLPTNSPNLNLMKNVRGLMKKHLQELTLKDKNKLVESVKSVWATILKDIYNN</sequence>
<reference evidence="2" key="1">
    <citation type="submission" date="2020-08" db="EMBL/GenBank/DDBJ databases">
        <title>Multicomponent nature underlies the extraordinary mechanical properties of spider dragline silk.</title>
        <authorList>
            <person name="Kono N."/>
            <person name="Nakamura H."/>
            <person name="Mori M."/>
            <person name="Yoshida Y."/>
            <person name="Ohtoshi R."/>
            <person name="Malay A.D."/>
            <person name="Moran D.A.P."/>
            <person name="Tomita M."/>
            <person name="Numata K."/>
            <person name="Arakawa K."/>
        </authorList>
    </citation>
    <scope>NUCLEOTIDE SEQUENCE</scope>
</reference>
<name>A0A8X6NER6_NEPPI</name>
<protein>
    <submittedName>
        <fullName evidence="2">Fatty acid hydroxylase domain-containing protein 2</fullName>
    </submittedName>
</protein>
<proteinExistence type="predicted"/>
<dbReference type="AlphaFoldDB" id="A0A8X6NER6"/>
<dbReference type="OrthoDB" id="408954at2759"/>
<keyword evidence="1" id="KW-1133">Transmembrane helix</keyword>
<dbReference type="EMBL" id="BMAW01008673">
    <property type="protein sequence ID" value="GFT09680.1"/>
    <property type="molecule type" value="Genomic_DNA"/>
</dbReference>
<dbReference type="Gene3D" id="3.30.420.10">
    <property type="entry name" value="Ribonuclease H-like superfamily/Ribonuclease H"/>
    <property type="match status" value="1"/>
</dbReference>
<accession>A0A8X6NER6</accession>
<organism evidence="2 3">
    <name type="scientific">Nephila pilipes</name>
    <name type="common">Giant wood spider</name>
    <name type="synonym">Nephila maculata</name>
    <dbReference type="NCBI Taxonomy" id="299642"/>
    <lineage>
        <taxon>Eukaryota</taxon>
        <taxon>Metazoa</taxon>
        <taxon>Ecdysozoa</taxon>
        <taxon>Arthropoda</taxon>
        <taxon>Chelicerata</taxon>
        <taxon>Arachnida</taxon>
        <taxon>Araneae</taxon>
        <taxon>Araneomorphae</taxon>
        <taxon>Entelegynae</taxon>
        <taxon>Araneoidea</taxon>
        <taxon>Nephilidae</taxon>
        <taxon>Nephila</taxon>
    </lineage>
</organism>
<keyword evidence="3" id="KW-1185">Reference proteome</keyword>
<feature type="transmembrane region" description="Helical" evidence="1">
    <location>
        <begin position="38"/>
        <end position="59"/>
    </location>
</feature>